<keyword evidence="6" id="KW-0472">Membrane</keyword>
<accession>A0A1B2IV10</accession>
<feature type="compositionally biased region" description="Low complexity" evidence="5">
    <location>
        <begin position="164"/>
        <end position="179"/>
    </location>
</feature>
<feature type="compositionally biased region" description="Polar residues" evidence="5">
    <location>
        <begin position="886"/>
        <end position="906"/>
    </location>
</feature>
<feature type="region of interest" description="Disordered" evidence="5">
    <location>
        <begin position="776"/>
        <end position="1171"/>
    </location>
</feature>
<feature type="compositionally biased region" description="Polar residues" evidence="5">
    <location>
        <begin position="977"/>
        <end position="999"/>
    </location>
</feature>
<keyword evidence="4" id="KW-0572">Peptidoglycan-anchor</keyword>
<keyword evidence="2" id="KW-0964">Secreted</keyword>
<evidence type="ECO:0000256" key="4">
    <source>
        <dbReference type="ARBA" id="ARBA00023088"/>
    </source>
</evidence>
<dbReference type="STRING" id="240427.AYR62_01770"/>
<keyword evidence="6" id="KW-1133">Transmembrane helix</keyword>
<dbReference type="NCBIfam" id="TIGR03715">
    <property type="entry name" value="KxYKxGKxW"/>
    <property type="match status" value="1"/>
</dbReference>
<dbReference type="EMBL" id="CP014924">
    <property type="protein sequence ID" value="ANZ65883.1"/>
    <property type="molecule type" value="Genomic_DNA"/>
</dbReference>
<organism evidence="8 9">
    <name type="scientific">Secundilactobacillus paracollinoides</name>
    <dbReference type="NCBI Taxonomy" id="240427"/>
    <lineage>
        <taxon>Bacteria</taxon>
        <taxon>Bacillati</taxon>
        <taxon>Bacillota</taxon>
        <taxon>Bacilli</taxon>
        <taxon>Lactobacillales</taxon>
        <taxon>Lactobacillaceae</taxon>
        <taxon>Secundilactobacillus</taxon>
    </lineage>
</organism>
<feature type="compositionally biased region" description="Polar residues" evidence="5">
    <location>
        <begin position="794"/>
        <end position="813"/>
    </location>
</feature>
<evidence type="ECO:0000256" key="1">
    <source>
        <dbReference type="ARBA" id="ARBA00022512"/>
    </source>
</evidence>
<feature type="region of interest" description="Disordered" evidence="5">
    <location>
        <begin position="1541"/>
        <end position="1589"/>
    </location>
</feature>
<dbReference type="OrthoDB" id="37530at2"/>
<gene>
    <name evidence="8" type="ORF">AYR63_01170</name>
</gene>
<feature type="region of interest" description="Disordered" evidence="5">
    <location>
        <begin position="150"/>
        <end position="245"/>
    </location>
</feature>
<dbReference type="Pfam" id="PF17936">
    <property type="entry name" value="Big_6"/>
    <property type="match status" value="4"/>
</dbReference>
<feature type="compositionally biased region" description="Low complexity" evidence="5">
    <location>
        <begin position="1097"/>
        <end position="1111"/>
    </location>
</feature>
<feature type="compositionally biased region" description="Gly residues" evidence="5">
    <location>
        <begin position="1642"/>
        <end position="1658"/>
    </location>
</feature>
<evidence type="ECO:0000313" key="8">
    <source>
        <dbReference type="EMBL" id="ANZ65883.1"/>
    </source>
</evidence>
<keyword evidence="6" id="KW-0812">Transmembrane</keyword>
<dbReference type="NCBIfam" id="TIGR01167">
    <property type="entry name" value="LPXTG_anchor"/>
    <property type="match status" value="1"/>
</dbReference>
<dbReference type="RefSeq" id="WP_065901103.1">
    <property type="nucleotide sequence ID" value="NZ_CP014912.1"/>
</dbReference>
<dbReference type="InterPro" id="IPR019931">
    <property type="entry name" value="LPXTG_anchor"/>
</dbReference>
<evidence type="ECO:0000259" key="7">
    <source>
        <dbReference type="PROSITE" id="PS50847"/>
    </source>
</evidence>
<feature type="compositionally biased region" description="Polar residues" evidence="5">
    <location>
        <begin position="1485"/>
        <end position="1495"/>
    </location>
</feature>
<sequence length="1811" mass="182693">MGKGSKNLSKHNRQLATMNENEMLHYRMYKSGKTWLFASIATVSLGLVFIGAPNAHADTTPATVTTTSTATQSTGETGTTATTTDTTTTSTEATATGDNDGVLVDPTQEETQQAKADAVANGSNQVAAVAADTTVADDQAEVTKSTTAIDASQTVAADPALENGDTAGDQTGDSGTTTDPNTSNAVFKNSFGPTAGTADNSGTAGLGEVDDDDNLPAVTQANADTDREAGEYGTIPVTEESNDNLDEDIVVDKQSTSTTALDDINDQGAVSTDAENLQQRGTVIYANGQNKEISISTGGSNEHGTTISLPQNIADTATVGTFTVITQNPVGLTIQDVATHEEFQITDPEIAAQYKVGDTITGQAVVDTNFNGSGMELVTTPVTTFINGISDLFEGAGATALEALKTAVSAAGLIPLAPTDAINAYTQGIDEEVAEIESMIDSGQNLMQNGVTQTTLEDAISDNNGNYEIMSSDGVATSITNMVDSYIQGWTAGISNGILSAVGAKDNDDGTNALDDLGLAGSAIKLAAQTFATAITTPIDALSSAATSGIGDAITQAIDGGVGVSQTVALPIEYTDPDLSENTPGAFTGETIKTSTKLYNVSTASNTTLVYQNVDKTQLEDAIANAASSDPNLAAAQEVQADPNASQQDVDKAYLALDPQGQLNVTITNGTEVVGHIAATPITGTTGQTAQEALDANTDKAFTTDVDGLTVTLTSGDFDYSDATTDADGNSVTTYTLNTEGQAKVKSAVTALGSNYAVTGLDAVASTITISADTTTPTDTDTDTPEITDPSITGNSTDGYDFTGTTDPNTPVTLTDPDGKDLGTGNSDGEGNIDIPITGTVKPGEEVTATPEDGTPTTAKVPDDQTTPTDTDTDTDKPEINDPSIIGNSTDGYDFTGTTDPNTPVTLTDPEGKDLGTGNSDDDGNIDIPITGTVTPGEEVTATPEDGTPTTAKVPDDPTTPTDTDTDTDKPEITDPSITGNSTDGYDFTGTTDPNTPVTLTDPDGKDLGTGNSDGNGNIDIPITGTVTPGEEVTATPEDGTSTTAIVPDDPTTPTDTDTDTDKPEINDPSITGNSTDGYDFTGTTDPNTPVTLTDPNGNDLGSGNSDGKGNIDIPITGTVTPGEEVTATPEDGTPTTAEVPDDLTTPTDTDTDTPEITDAGITGNSTDGYSVTGKSAPNTPITVKGQDGVPVATGATDGSGTFTIPVDPKDVDPGEAITVTPEGGDPVDLTVPTDATITGDSTDGYTITGKSAPNTPITVKNQNGDPIATGTSDGTGTFTIPVDPKDVDPGDPITVTPEGGDPVDLKVPTDTDVPVITEVGITGDPTNGYTITGKSAPNAPITVKNQNGDPIATGTTDGTGTFTIPVDPGDVDPGDPITVTPEGGDPVDLKVPTDTDVPVITEIGITGDPTTGYTITGKSAPNTPITVKDKNGDPIATGETDGTGTFTIPVDPGDVDPGDPITVTPKDGDPTKLTVPDGDKPVIQTPNITGNSTDGYDFTGKTDPKTPVTLTDPSGKVIGTGTSDENCHFDIPINAKDVTPNEEITATPDGGDPATANVPSDPTIDNPQVTGNEDNGYQVTGKSAPNTPITIYDKTGNPIAHGETTGSGTFTIPVSATDVDPGDPITIEPEGGDQVTAKVPGDGGNGGTTGTITGGNGSATNTTGGNNGSATSQTPTGTTGQTDTNTTPADTGNTGIDTSNAGDTTGTDTGSGATTGTDVSGNGGNGLVETAAGDTTGQSANGAQTSNAQLGTTGTMAANTGNADAASTGTANTANQLPQTDEAENNLAILGLLGAILSFFGLAGTKKRRN</sequence>
<keyword evidence="3" id="KW-0732">Signal</keyword>
<feature type="compositionally biased region" description="Polar residues" evidence="5">
    <location>
        <begin position="1605"/>
        <end position="1615"/>
    </location>
</feature>
<dbReference type="InterPro" id="IPR041498">
    <property type="entry name" value="Big_6"/>
</dbReference>
<feature type="compositionally biased region" description="Low complexity" evidence="5">
    <location>
        <begin position="57"/>
        <end position="98"/>
    </location>
</feature>
<feature type="region of interest" description="Disordered" evidence="5">
    <location>
        <begin position="57"/>
        <end position="103"/>
    </location>
</feature>
<dbReference type="Pfam" id="PF19258">
    <property type="entry name" value="KxYKxGKxW_sig"/>
    <property type="match status" value="1"/>
</dbReference>
<keyword evidence="9" id="KW-1185">Reference proteome</keyword>
<keyword evidence="1" id="KW-0134">Cell wall</keyword>
<proteinExistence type="predicted"/>
<feature type="compositionally biased region" description="Polar residues" evidence="5">
    <location>
        <begin position="1558"/>
        <end position="1589"/>
    </location>
</feature>
<feature type="compositionally biased region" description="Low complexity" evidence="5">
    <location>
        <begin position="948"/>
        <end position="963"/>
    </location>
</feature>
<feature type="domain" description="Gram-positive cocci surface proteins LPxTG" evidence="7">
    <location>
        <begin position="1778"/>
        <end position="1811"/>
    </location>
</feature>
<feature type="compositionally biased region" description="Low complexity" evidence="5">
    <location>
        <begin position="1752"/>
        <end position="1774"/>
    </location>
</feature>
<dbReference type="PROSITE" id="PS50847">
    <property type="entry name" value="GRAM_POS_ANCHORING"/>
    <property type="match status" value="1"/>
</dbReference>
<feature type="compositionally biased region" description="Polar residues" evidence="5">
    <location>
        <begin position="1069"/>
        <end position="1096"/>
    </location>
</feature>
<dbReference type="InterPro" id="IPR022263">
    <property type="entry name" value="KxYKxGKxW"/>
</dbReference>
<evidence type="ECO:0000256" key="2">
    <source>
        <dbReference type="ARBA" id="ARBA00022525"/>
    </source>
</evidence>
<evidence type="ECO:0000313" key="9">
    <source>
        <dbReference type="Proteomes" id="UP000093267"/>
    </source>
</evidence>
<evidence type="ECO:0000256" key="6">
    <source>
        <dbReference type="SAM" id="Phobius"/>
    </source>
</evidence>
<feature type="transmembrane region" description="Helical" evidence="6">
    <location>
        <begin position="1788"/>
        <end position="1806"/>
    </location>
</feature>
<reference evidence="8 9" key="1">
    <citation type="submission" date="2016-03" db="EMBL/GenBank/DDBJ databases">
        <title>Pediococcus and Lactobacillus from brewery environment - whole genome sequencing and assembly.</title>
        <authorList>
            <person name="Behr J."/>
            <person name="Geissler A.J."/>
            <person name="Vogel R.F."/>
        </authorList>
    </citation>
    <scope>NUCLEOTIDE SEQUENCE [LARGE SCALE GENOMIC DNA]</scope>
    <source>
        <strain evidence="8 9">TMW 1.1995</strain>
    </source>
</reference>
<feature type="compositionally biased region" description="Polar residues" evidence="5">
    <location>
        <begin position="1734"/>
        <end position="1751"/>
    </location>
</feature>
<dbReference type="Proteomes" id="UP000093267">
    <property type="component" value="Chromosome"/>
</dbReference>
<evidence type="ECO:0000256" key="5">
    <source>
        <dbReference type="SAM" id="MobiDB-lite"/>
    </source>
</evidence>
<evidence type="ECO:0000256" key="3">
    <source>
        <dbReference type="ARBA" id="ARBA00022729"/>
    </source>
</evidence>
<protein>
    <recommendedName>
        <fullName evidence="7">Gram-positive cocci surface proteins LPxTG domain-containing protein</fullName>
    </recommendedName>
</protein>
<name>A0A1B2IV10_9LACO</name>
<feature type="region of interest" description="Disordered" evidence="5">
    <location>
        <begin position="1464"/>
        <end position="1524"/>
    </location>
</feature>
<feature type="region of interest" description="Disordered" evidence="5">
    <location>
        <begin position="1602"/>
        <end position="1774"/>
    </location>
</feature>
<feature type="region of interest" description="Disordered" evidence="5">
    <location>
        <begin position="1237"/>
        <end position="1266"/>
    </location>
</feature>
<feature type="compositionally biased region" description="Low complexity" evidence="5">
    <location>
        <begin position="1659"/>
        <end position="1719"/>
    </location>
</feature>